<keyword evidence="4" id="KW-1185">Reference proteome</keyword>
<feature type="domain" description="Acyl-ACP thioesterase N-terminal hotdog" evidence="1">
    <location>
        <begin position="4"/>
        <end position="122"/>
    </location>
</feature>
<dbReference type="InterPro" id="IPR029069">
    <property type="entry name" value="HotDog_dom_sf"/>
</dbReference>
<evidence type="ECO:0000313" key="3">
    <source>
        <dbReference type="EMBL" id="GGH67387.1"/>
    </source>
</evidence>
<protein>
    <recommendedName>
        <fullName evidence="5">Acyl-ACP thioesterase</fullName>
    </recommendedName>
</protein>
<dbReference type="EMBL" id="BMDD01000001">
    <property type="protein sequence ID" value="GGH67387.1"/>
    <property type="molecule type" value="Genomic_DNA"/>
</dbReference>
<evidence type="ECO:0000259" key="2">
    <source>
        <dbReference type="Pfam" id="PF20791"/>
    </source>
</evidence>
<reference evidence="4" key="1">
    <citation type="journal article" date="2019" name="Int. J. Syst. Evol. Microbiol.">
        <title>The Global Catalogue of Microorganisms (GCM) 10K type strain sequencing project: providing services to taxonomists for standard genome sequencing and annotation.</title>
        <authorList>
            <consortium name="The Broad Institute Genomics Platform"/>
            <consortium name="The Broad Institute Genome Sequencing Center for Infectious Disease"/>
            <person name="Wu L."/>
            <person name="Ma J."/>
        </authorList>
    </citation>
    <scope>NUCLEOTIDE SEQUENCE [LARGE SCALE GENOMIC DNA]</scope>
    <source>
        <strain evidence="4">CCM 8702</strain>
    </source>
</reference>
<accession>A0ABQ1ZJX3</accession>
<dbReference type="InterPro" id="IPR002864">
    <property type="entry name" value="Acyl-ACP_thioesterase_NHD"/>
</dbReference>
<dbReference type="CDD" id="cd00586">
    <property type="entry name" value="4HBT"/>
    <property type="match status" value="1"/>
</dbReference>
<dbReference type="Proteomes" id="UP000605427">
    <property type="component" value="Unassembled WGS sequence"/>
</dbReference>
<evidence type="ECO:0000259" key="1">
    <source>
        <dbReference type="Pfam" id="PF01643"/>
    </source>
</evidence>
<comment type="caution">
    <text evidence="3">The sequence shown here is derived from an EMBL/GenBank/DDBJ whole genome shotgun (WGS) entry which is preliminary data.</text>
</comment>
<sequence>MQDVWTEPFVATVTESDFAGRIRPSATLAAMQNAADRHLENAGVPVARLLERGLAWVLMTTQVKLERMPRLGETLTLETWSSGASGVLWTRDYRLFGTDDLEVMRASTAWTLVDIHKRRILRPSAFPFPLPVSSRPSLSGPPEKASMPDKGIEWSEPMTYTVPYSAVDCYGHMNNARYADLCTDLMNPEQLRNFDLAAFRITYNQEAALGDNIQLRCGQQGSEWFVFGETETGRKRFEAVWSLKPKTKVFK</sequence>
<evidence type="ECO:0000313" key="4">
    <source>
        <dbReference type="Proteomes" id="UP000605427"/>
    </source>
</evidence>
<feature type="domain" description="Acyl-ACP thioesterase-like C-terminal" evidence="2">
    <location>
        <begin position="155"/>
        <end position="222"/>
    </location>
</feature>
<proteinExistence type="predicted"/>
<dbReference type="Pfam" id="PF01643">
    <property type="entry name" value="Acyl-ACP_TE"/>
    <property type="match status" value="1"/>
</dbReference>
<evidence type="ECO:0008006" key="5">
    <source>
        <dbReference type="Google" id="ProtNLM"/>
    </source>
</evidence>
<dbReference type="SUPFAM" id="SSF54637">
    <property type="entry name" value="Thioesterase/thiol ester dehydrase-isomerase"/>
    <property type="match status" value="2"/>
</dbReference>
<dbReference type="RefSeq" id="WP_172237330.1">
    <property type="nucleotide sequence ID" value="NZ_BMDD01000001.1"/>
</dbReference>
<name>A0ABQ1ZJX3_9BACL</name>
<dbReference type="Gene3D" id="3.10.129.10">
    <property type="entry name" value="Hotdog Thioesterase"/>
    <property type="match status" value="2"/>
</dbReference>
<gene>
    <name evidence="3" type="ORF">GCM10007362_00330</name>
</gene>
<dbReference type="Pfam" id="PF20791">
    <property type="entry name" value="Acyl-ACP_TE_C"/>
    <property type="match status" value="1"/>
</dbReference>
<dbReference type="InterPro" id="IPR049427">
    <property type="entry name" value="Acyl-ACP_TE_C"/>
</dbReference>
<organism evidence="3 4">
    <name type="scientific">Saccharibacillus endophyticus</name>
    <dbReference type="NCBI Taxonomy" id="2060666"/>
    <lineage>
        <taxon>Bacteria</taxon>
        <taxon>Bacillati</taxon>
        <taxon>Bacillota</taxon>
        <taxon>Bacilli</taxon>
        <taxon>Bacillales</taxon>
        <taxon>Paenibacillaceae</taxon>
        <taxon>Saccharibacillus</taxon>
    </lineage>
</organism>